<dbReference type="Gene3D" id="3.30.2080.10">
    <property type="entry name" value="GH92 mannosidase domain"/>
    <property type="match status" value="1"/>
</dbReference>
<dbReference type="PANTHER" id="PTHR12143:SF25">
    <property type="entry name" value="FAMILY PROTEIN, PUTATIVE (AFU_ORTHOLOGUE AFUA_1G10790)-RELATED"/>
    <property type="match status" value="1"/>
</dbReference>
<organism evidence="4 5">
    <name type="scientific">Phellinidium pouzarii</name>
    <dbReference type="NCBI Taxonomy" id="167371"/>
    <lineage>
        <taxon>Eukaryota</taxon>
        <taxon>Fungi</taxon>
        <taxon>Dikarya</taxon>
        <taxon>Basidiomycota</taxon>
        <taxon>Agaricomycotina</taxon>
        <taxon>Agaricomycetes</taxon>
        <taxon>Hymenochaetales</taxon>
        <taxon>Hymenochaetaceae</taxon>
        <taxon>Phellinidium</taxon>
    </lineage>
</organism>
<keyword evidence="1" id="KW-0812">Transmembrane</keyword>
<protein>
    <recommendedName>
        <fullName evidence="6">Glycosyl hydrolase family 92 domain-containing protein</fullName>
    </recommendedName>
</protein>
<evidence type="ECO:0000259" key="3">
    <source>
        <dbReference type="Pfam" id="PF17678"/>
    </source>
</evidence>
<dbReference type="SUPFAM" id="SSF48208">
    <property type="entry name" value="Six-hairpin glycosidases"/>
    <property type="match status" value="1"/>
</dbReference>
<dbReference type="InterPro" id="IPR014718">
    <property type="entry name" value="GH-type_carb-bd"/>
</dbReference>
<dbReference type="GO" id="GO:0030246">
    <property type="term" value="F:carbohydrate binding"/>
    <property type="evidence" value="ECO:0007669"/>
    <property type="project" value="InterPro"/>
</dbReference>
<sequence>MTKAGGTNIKTIESEEAIQSAFSREYIRCRVDMLAAVIFSIFVCARAHVPRYITSGDSQGLNISDPLSLVNVFIGTTNGGNVFPGSTVPHGMVKVGMDTDSPHNVCDSDSDTYSVRALTPADPSIESPLIRQQAGYDANATFNATGFSQLHDSGTGGGVPLSNFKLWPFASCNSTFESCQTSMSSRKALRKVLEDGTPDDFASPGYFSTNLSTGIRVELTSTRRVALHRYTFPGSSTQPRIVVDISNDGQQSSTNPFMTIDPRSGRVVGSAEFAASFGPGRYSVFACFDFQGDGFNISAPTEYGSWLGDFPVRFATNLQQVYFGAHLTHIQSQIKDQRFISELGALLTFPRDPLPASTTTILARVGVSFISTDQACENAESEIPGFDFDATRAASEAQWSELLERVQVDTADVDTETVELLYSSWDTFRTLYPLYSIQAPETFALIVRGLINIQQHEGWLPECRGATAQQFIQGGSNGDPILGEFFVKFHEQAEALNISAADLYNALLADAEDQPPNWDLQGRQANIWKILGYIPDDIFETSGTNTKQVSRTLEHAFGDFAISQVAQILCKKDDVAKYQNRSGNFFNVWNPNTTVPGGPSFVLGMMQPRFANGTFNHTDPRHCSVNDPLQSTCFLNAANRDGFYESSPIVFVPHDTARLLDLQGGSSSFISRLNFIFDEVRYNYALDIQIFSLLMPSIDVKNYFDVTDEPSQQIPFMYHYADRPGLSTQRSRQIIAADFNVSVNGIPGNDDSGCCVSHYLTRARVKAEEFLILLTGAMASYAFFYLAGMYPVPATRQFLLSSPFFPRISFFNTLFNSTTTIISNGFQGNPSNGTGGHVFIESVKVNGEAYKSNCFLDWDIFMNGSTVELQLSNDIMMGCGYGLDALPPSLSTGGFDSP</sequence>
<dbReference type="PANTHER" id="PTHR12143">
    <property type="entry name" value="PEPTIDE N-GLYCANASE PNGASE -RELATED"/>
    <property type="match status" value="1"/>
</dbReference>
<evidence type="ECO:0000313" key="5">
    <source>
        <dbReference type="Proteomes" id="UP000308199"/>
    </source>
</evidence>
<evidence type="ECO:0008006" key="6">
    <source>
        <dbReference type="Google" id="ProtNLM"/>
    </source>
</evidence>
<gene>
    <name evidence="4" type="ORF">EW145_g3696</name>
</gene>
<feature type="transmembrane region" description="Helical" evidence="1">
    <location>
        <begin position="770"/>
        <end position="792"/>
    </location>
</feature>
<dbReference type="InterPro" id="IPR041371">
    <property type="entry name" value="GH92_N"/>
</dbReference>
<dbReference type="GO" id="GO:0006516">
    <property type="term" value="P:glycoprotein catabolic process"/>
    <property type="evidence" value="ECO:0007669"/>
    <property type="project" value="TreeGrafter"/>
</dbReference>
<dbReference type="GO" id="GO:0005975">
    <property type="term" value="P:carbohydrate metabolic process"/>
    <property type="evidence" value="ECO:0007669"/>
    <property type="project" value="InterPro"/>
</dbReference>
<keyword evidence="1" id="KW-0472">Membrane</keyword>
<dbReference type="GO" id="GO:0000224">
    <property type="term" value="F:peptide-N4-(N-acetyl-beta-glucosaminyl)asparagine amidase activity"/>
    <property type="evidence" value="ECO:0007669"/>
    <property type="project" value="TreeGrafter"/>
</dbReference>
<evidence type="ECO:0000256" key="1">
    <source>
        <dbReference type="SAM" id="Phobius"/>
    </source>
</evidence>
<comment type="caution">
    <text evidence="4">The sequence shown here is derived from an EMBL/GenBank/DDBJ whole genome shotgun (WGS) entry which is preliminary data.</text>
</comment>
<feature type="domain" description="Glycosyl hydrolase family 92" evidence="2">
    <location>
        <begin position="776"/>
        <end position="872"/>
    </location>
</feature>
<dbReference type="Gene3D" id="1.20.1610.10">
    <property type="entry name" value="alpha-1,2-mannosidases domains"/>
    <property type="match status" value="1"/>
</dbReference>
<dbReference type="InterPro" id="IPR008928">
    <property type="entry name" value="6-hairpin_glycosidase_sf"/>
</dbReference>
<keyword evidence="5" id="KW-1185">Reference proteome</keyword>
<dbReference type="GO" id="GO:0005634">
    <property type="term" value="C:nucleus"/>
    <property type="evidence" value="ECO:0007669"/>
    <property type="project" value="TreeGrafter"/>
</dbReference>
<dbReference type="GO" id="GO:0005829">
    <property type="term" value="C:cytosol"/>
    <property type="evidence" value="ECO:0007669"/>
    <property type="project" value="TreeGrafter"/>
</dbReference>
<evidence type="ECO:0000259" key="2">
    <source>
        <dbReference type="Pfam" id="PF07971"/>
    </source>
</evidence>
<feature type="domain" description="Glycosyl hydrolase family 92" evidence="2">
    <location>
        <begin position="422"/>
        <end position="760"/>
    </location>
</feature>
<dbReference type="Gene3D" id="2.70.98.10">
    <property type="match status" value="1"/>
</dbReference>
<evidence type="ECO:0000313" key="4">
    <source>
        <dbReference type="EMBL" id="THH06986.1"/>
    </source>
</evidence>
<dbReference type="AlphaFoldDB" id="A0A4S4L665"/>
<dbReference type="Gene3D" id="1.20.1050.60">
    <property type="entry name" value="alpha-1,2-mannosidase"/>
    <property type="match status" value="1"/>
</dbReference>
<accession>A0A4S4L665</accession>
<dbReference type="EMBL" id="SGPK01000165">
    <property type="protein sequence ID" value="THH06986.1"/>
    <property type="molecule type" value="Genomic_DNA"/>
</dbReference>
<feature type="domain" description="Glycosyl hydrolase family 92 N-terminal" evidence="3">
    <location>
        <begin position="69"/>
        <end position="368"/>
    </location>
</feature>
<dbReference type="InterPro" id="IPR012939">
    <property type="entry name" value="Glyco_hydro_92"/>
</dbReference>
<proteinExistence type="predicted"/>
<dbReference type="Pfam" id="PF17678">
    <property type="entry name" value="Glyco_hydro_92N"/>
    <property type="match status" value="1"/>
</dbReference>
<name>A0A4S4L665_9AGAM</name>
<dbReference type="InterPro" id="IPR050883">
    <property type="entry name" value="PNGase"/>
</dbReference>
<keyword evidence="1" id="KW-1133">Transmembrane helix</keyword>
<dbReference type="OrthoDB" id="449263at2759"/>
<reference evidence="4 5" key="1">
    <citation type="submission" date="2019-02" db="EMBL/GenBank/DDBJ databases">
        <title>Genome sequencing of the rare red list fungi Phellinidium pouzarii.</title>
        <authorList>
            <person name="Buettner E."/>
            <person name="Kellner H."/>
        </authorList>
    </citation>
    <scope>NUCLEOTIDE SEQUENCE [LARGE SCALE GENOMIC DNA]</scope>
    <source>
        <strain evidence="4 5">DSM 108285</strain>
    </source>
</reference>
<dbReference type="Proteomes" id="UP000308199">
    <property type="component" value="Unassembled WGS sequence"/>
</dbReference>
<dbReference type="Pfam" id="PF07971">
    <property type="entry name" value="Glyco_hydro_92"/>
    <property type="match status" value="2"/>
</dbReference>